<organism evidence="2 3">
    <name type="scientific">Penicillium chrysogenum</name>
    <name type="common">Penicillium notatum</name>
    <dbReference type="NCBI Taxonomy" id="5076"/>
    <lineage>
        <taxon>Eukaryota</taxon>
        <taxon>Fungi</taxon>
        <taxon>Dikarya</taxon>
        <taxon>Ascomycota</taxon>
        <taxon>Pezizomycotina</taxon>
        <taxon>Eurotiomycetes</taxon>
        <taxon>Eurotiomycetidae</taxon>
        <taxon>Eurotiales</taxon>
        <taxon>Aspergillaceae</taxon>
        <taxon>Penicillium</taxon>
        <taxon>Penicillium chrysogenum species complex</taxon>
    </lineage>
</organism>
<comment type="caution">
    <text evidence="2">The sequence shown here is derived from an EMBL/GenBank/DDBJ whole genome shotgun (WGS) entry which is preliminary data.</text>
</comment>
<feature type="region of interest" description="Disordered" evidence="1">
    <location>
        <begin position="1"/>
        <end position="31"/>
    </location>
</feature>
<accession>A0ABQ8W5Q3</accession>
<evidence type="ECO:0000256" key="1">
    <source>
        <dbReference type="SAM" id="MobiDB-lite"/>
    </source>
</evidence>
<proteinExistence type="predicted"/>
<reference evidence="2 3" key="1">
    <citation type="journal article" date="2023" name="IMA Fungus">
        <title>Comparative genomic study of the Penicillium genus elucidates a diverse pangenome and 15 lateral gene transfer events.</title>
        <authorList>
            <person name="Petersen C."/>
            <person name="Sorensen T."/>
            <person name="Nielsen M.R."/>
            <person name="Sondergaard T.E."/>
            <person name="Sorensen J.L."/>
            <person name="Fitzpatrick D.A."/>
            <person name="Frisvad J.C."/>
            <person name="Nielsen K.L."/>
        </authorList>
    </citation>
    <scope>NUCLEOTIDE SEQUENCE [LARGE SCALE GENOMIC DNA]</scope>
    <source>
        <strain evidence="2 3">IBT 3361</strain>
    </source>
</reference>
<dbReference type="Proteomes" id="UP001220256">
    <property type="component" value="Unassembled WGS sequence"/>
</dbReference>
<evidence type="ECO:0000313" key="3">
    <source>
        <dbReference type="Proteomes" id="UP001220256"/>
    </source>
</evidence>
<feature type="compositionally biased region" description="Polar residues" evidence="1">
    <location>
        <begin position="1"/>
        <end position="15"/>
    </location>
</feature>
<evidence type="ECO:0000313" key="2">
    <source>
        <dbReference type="EMBL" id="KAJ5256010.1"/>
    </source>
</evidence>
<dbReference type="EMBL" id="JAPVEB010000010">
    <property type="protein sequence ID" value="KAJ5256010.1"/>
    <property type="molecule type" value="Genomic_DNA"/>
</dbReference>
<keyword evidence="3" id="KW-1185">Reference proteome</keyword>
<sequence length="87" mass="9963">MCTTGIPQGHSNRSANRVVDRHETSSKFISPGSDIVNPSRIDLTDDEIWQSSVLDQSRAILKIGNISMEEQTHVYEHKQWLFIPEKR</sequence>
<protein>
    <submittedName>
        <fullName evidence="2">Uncharacterized protein</fullName>
    </submittedName>
</protein>
<name>A0ABQ8W5Q3_PENCH</name>
<gene>
    <name evidence="2" type="ORF">N7505_011161</name>
</gene>